<comment type="caution">
    <text evidence="1">The sequence shown here is derived from an EMBL/GenBank/DDBJ whole genome shotgun (WGS) entry which is preliminary data.</text>
</comment>
<dbReference type="EMBL" id="VXPY01000025">
    <property type="protein sequence ID" value="MYD89505.1"/>
    <property type="molecule type" value="Genomic_DNA"/>
</dbReference>
<gene>
    <name evidence="1" type="ORF">F4Y08_04070</name>
</gene>
<accession>A0A6B1DRR1</accession>
<dbReference type="AlphaFoldDB" id="A0A6B1DRR1"/>
<evidence type="ECO:0000313" key="1">
    <source>
        <dbReference type="EMBL" id="MYD89505.1"/>
    </source>
</evidence>
<sequence length="147" mass="16242">MERVLHARRHLTTLEILYNTNPDHYSRPEEWEVSVGEYAQGALEHGLKDVIAASGHRYLHIHPLGKLLEEAQKHVPDLSLRSNLDALSTFACGEVHGTSGLEVGADELLESVRQDVGTLFSLCAAQADFDPWTVGKSDFQRGAQAIL</sequence>
<name>A0A6B1DRR1_9CHLR</name>
<proteinExistence type="predicted"/>
<evidence type="ECO:0008006" key="2">
    <source>
        <dbReference type="Google" id="ProtNLM"/>
    </source>
</evidence>
<organism evidence="1">
    <name type="scientific">Caldilineaceae bacterium SB0662_bin_9</name>
    <dbReference type="NCBI Taxonomy" id="2605258"/>
    <lineage>
        <taxon>Bacteria</taxon>
        <taxon>Bacillati</taxon>
        <taxon>Chloroflexota</taxon>
        <taxon>Caldilineae</taxon>
        <taxon>Caldilineales</taxon>
        <taxon>Caldilineaceae</taxon>
    </lineage>
</organism>
<reference evidence="1" key="1">
    <citation type="submission" date="2019-09" db="EMBL/GenBank/DDBJ databases">
        <title>Characterisation of the sponge microbiome using genome-centric metagenomics.</title>
        <authorList>
            <person name="Engelberts J.P."/>
            <person name="Robbins S.J."/>
            <person name="De Goeij J.M."/>
            <person name="Aranda M."/>
            <person name="Bell S.C."/>
            <person name="Webster N.S."/>
        </authorList>
    </citation>
    <scope>NUCLEOTIDE SEQUENCE</scope>
    <source>
        <strain evidence="1">SB0662_bin_9</strain>
    </source>
</reference>
<protein>
    <recommendedName>
        <fullName evidence="2">HEPN domain-containing protein</fullName>
    </recommendedName>
</protein>